<dbReference type="EMBL" id="JBFSOO010000004">
    <property type="protein sequence ID" value="MEZ6853147.1"/>
    <property type="molecule type" value="Genomic_DNA"/>
</dbReference>
<dbReference type="Proteomes" id="UP001568358">
    <property type="component" value="Unassembled WGS sequence"/>
</dbReference>
<reference evidence="2 3" key="1">
    <citation type="submission" date="2024-07" db="EMBL/GenBank/DDBJ databases">
        <title>Active virus-host system and metabolic interactions in a Lokiarchaeon culture.</title>
        <authorList>
            <person name="Ponce Toledo R.I."/>
            <person name="Rodrigues Oliveira T."/>
            <person name="Schleper C."/>
        </authorList>
    </citation>
    <scope>NUCLEOTIDE SEQUENCE [LARGE SCALE GENOMIC DNA]</scope>
    <source>
        <strain evidence="2 3">B35</strain>
    </source>
</reference>
<feature type="domain" description="KAP NTPase" evidence="1">
    <location>
        <begin position="40"/>
        <end position="96"/>
    </location>
</feature>
<accession>A0ABV4JR15</accession>
<protein>
    <submittedName>
        <fullName evidence="2">P-loop NTPase fold protein</fullName>
    </submittedName>
</protein>
<proteinExistence type="predicted"/>
<organism evidence="2 3">
    <name type="scientific">Halodesulfovibrio aestuarii</name>
    <dbReference type="NCBI Taxonomy" id="126333"/>
    <lineage>
        <taxon>Bacteria</taxon>
        <taxon>Pseudomonadati</taxon>
        <taxon>Thermodesulfobacteriota</taxon>
        <taxon>Desulfovibrionia</taxon>
        <taxon>Desulfovibrionales</taxon>
        <taxon>Desulfovibrionaceae</taxon>
        <taxon>Halodesulfovibrio</taxon>
    </lineage>
</organism>
<sequence length="323" mass="36620">MRLFPKPLEIGEFEGFTKKKDIFNREDFGIGLQRLFERVDEPLTVILDSPWGTGKSTFIEMWCGHMRQQGFPVIHFDAFKHDHVDDAFGALAGEVFAKAEEYCTAVKDQEKGELLLSGEQRDSLKNKAKNLFNVTRRFGKVVLKTGVKEGAKRLAEKAVGEDAAAEQHRAVKENLLNTAKFLTENSPCRFSLRTIEKVMAQLRLWLLTLNDDYTHTFSSVLLTLAVLKVCDQEKFEGVLSGGRDLSVLDIWGITAINDSLAESELKRCQQQWRAFNGEGTRLAGAQVVKSFRQNLRSFALCRKVQFPQLADEIEEQKELKEVS</sequence>
<evidence type="ECO:0000313" key="2">
    <source>
        <dbReference type="EMBL" id="MEZ6853147.1"/>
    </source>
</evidence>
<dbReference type="InterPro" id="IPR011646">
    <property type="entry name" value="KAP_P-loop"/>
</dbReference>
<dbReference type="RefSeq" id="WP_371150300.1">
    <property type="nucleotide sequence ID" value="NZ_JBFSOO010000004.1"/>
</dbReference>
<dbReference type="Pfam" id="PF07693">
    <property type="entry name" value="KAP_NTPase"/>
    <property type="match status" value="1"/>
</dbReference>
<evidence type="ECO:0000313" key="3">
    <source>
        <dbReference type="Proteomes" id="UP001568358"/>
    </source>
</evidence>
<evidence type="ECO:0000259" key="1">
    <source>
        <dbReference type="Pfam" id="PF07693"/>
    </source>
</evidence>
<name>A0ABV4JR15_9BACT</name>
<dbReference type="InterPro" id="IPR027417">
    <property type="entry name" value="P-loop_NTPase"/>
</dbReference>
<comment type="caution">
    <text evidence="2">The sequence shown here is derived from an EMBL/GenBank/DDBJ whole genome shotgun (WGS) entry which is preliminary data.</text>
</comment>
<keyword evidence="3" id="KW-1185">Reference proteome</keyword>
<dbReference type="SUPFAM" id="SSF52540">
    <property type="entry name" value="P-loop containing nucleoside triphosphate hydrolases"/>
    <property type="match status" value="1"/>
</dbReference>
<gene>
    <name evidence="2" type="ORF">AB2Z07_06370</name>
</gene>